<keyword evidence="2" id="KW-0805">Transcription regulation</keyword>
<reference evidence="9 10" key="1">
    <citation type="submission" date="2015-12" db="EMBL/GenBank/DDBJ databases">
        <title>Draft genome sequence of the thermoanaerobe Thermotalea metallivorans, an isolate from the runoff channel of the Great Artesian Basin, Australia.</title>
        <authorList>
            <person name="Patel B.K."/>
        </authorList>
    </citation>
    <scope>NUCLEOTIDE SEQUENCE [LARGE SCALE GENOMIC DNA]</scope>
    <source>
        <strain evidence="9 10">B2-1</strain>
    </source>
</reference>
<sequence length="149" mass="17482">MANYYKEINKMLEKLVHRVLIYDRAGFKKGVKTEELSLLDIYILKKIGEEESKKIYELVNEMEIDRGIIASSTSKLVSCGYVEKEKSQEDKRVYVLRLTEQGRQLWHKNNEKHGELLNFVLADITLNEEKAILKFLSKINQVIIQHKKV</sequence>
<name>A0A140L519_9FIRM</name>
<comment type="similarity">
    <text evidence="5">Belongs to the SarZ family.</text>
</comment>
<evidence type="ECO:0000256" key="1">
    <source>
        <dbReference type="ARBA" id="ARBA00004496"/>
    </source>
</evidence>
<protein>
    <recommendedName>
        <fullName evidence="6">HTH-type transcriptional regulator SarZ</fullName>
    </recommendedName>
    <alternativeName>
        <fullName evidence="7">Staphylococcal accessory regulator Z</fullName>
    </alternativeName>
</protein>
<keyword evidence="10" id="KW-1185">Reference proteome</keyword>
<dbReference type="Gene3D" id="1.10.10.10">
    <property type="entry name" value="Winged helix-like DNA-binding domain superfamily/Winged helix DNA-binding domain"/>
    <property type="match status" value="1"/>
</dbReference>
<evidence type="ECO:0000256" key="6">
    <source>
        <dbReference type="ARBA" id="ARBA00047188"/>
    </source>
</evidence>
<dbReference type="GO" id="GO:0003677">
    <property type="term" value="F:DNA binding"/>
    <property type="evidence" value="ECO:0007669"/>
    <property type="project" value="UniProtKB-KW"/>
</dbReference>
<evidence type="ECO:0000259" key="8">
    <source>
        <dbReference type="PROSITE" id="PS50995"/>
    </source>
</evidence>
<keyword evidence="3" id="KW-0238">DNA-binding</keyword>
<accession>A0A140L519</accession>
<dbReference type="EMBL" id="LOEE01000032">
    <property type="protein sequence ID" value="KXG75644.1"/>
    <property type="molecule type" value="Genomic_DNA"/>
</dbReference>
<dbReference type="InterPro" id="IPR055166">
    <property type="entry name" value="Transc_reg_Sar_Rot_HTH"/>
</dbReference>
<keyword evidence="4" id="KW-0804">Transcription</keyword>
<evidence type="ECO:0000256" key="3">
    <source>
        <dbReference type="ARBA" id="ARBA00023125"/>
    </source>
</evidence>
<evidence type="ECO:0000256" key="4">
    <source>
        <dbReference type="ARBA" id="ARBA00023163"/>
    </source>
</evidence>
<evidence type="ECO:0000313" key="10">
    <source>
        <dbReference type="Proteomes" id="UP000070456"/>
    </source>
</evidence>
<proteinExistence type="inferred from homology"/>
<dbReference type="AlphaFoldDB" id="A0A140L519"/>
<evidence type="ECO:0000256" key="5">
    <source>
        <dbReference type="ARBA" id="ARBA00046337"/>
    </source>
</evidence>
<comment type="subcellular location">
    <subcellularLocation>
        <location evidence="1">Cytoplasm</location>
    </subcellularLocation>
</comment>
<dbReference type="SUPFAM" id="SSF46785">
    <property type="entry name" value="Winged helix' DNA-binding domain"/>
    <property type="match status" value="1"/>
</dbReference>
<gene>
    <name evidence="9" type="ORF">AN619_16400</name>
</gene>
<dbReference type="PRINTS" id="PR00598">
    <property type="entry name" value="HTHMARR"/>
</dbReference>
<dbReference type="STRING" id="520762.AN619_16400"/>
<dbReference type="PANTHER" id="PTHR42756">
    <property type="entry name" value="TRANSCRIPTIONAL REGULATOR, MARR"/>
    <property type="match status" value="1"/>
</dbReference>
<dbReference type="InterPro" id="IPR000835">
    <property type="entry name" value="HTH_MarR-typ"/>
</dbReference>
<comment type="caution">
    <text evidence="9">The sequence shown here is derived from an EMBL/GenBank/DDBJ whole genome shotgun (WGS) entry which is preliminary data.</text>
</comment>
<dbReference type="Proteomes" id="UP000070456">
    <property type="component" value="Unassembled WGS sequence"/>
</dbReference>
<organism evidence="9 10">
    <name type="scientific">Thermotalea metallivorans</name>
    <dbReference type="NCBI Taxonomy" id="520762"/>
    <lineage>
        <taxon>Bacteria</taxon>
        <taxon>Bacillati</taxon>
        <taxon>Bacillota</taxon>
        <taxon>Clostridia</taxon>
        <taxon>Peptostreptococcales</taxon>
        <taxon>Thermotaleaceae</taxon>
        <taxon>Thermotalea</taxon>
    </lineage>
</organism>
<dbReference type="GO" id="GO:0005737">
    <property type="term" value="C:cytoplasm"/>
    <property type="evidence" value="ECO:0007669"/>
    <property type="project" value="UniProtKB-SubCell"/>
</dbReference>
<dbReference type="PROSITE" id="PS50995">
    <property type="entry name" value="HTH_MARR_2"/>
    <property type="match status" value="1"/>
</dbReference>
<dbReference type="SMART" id="SM00347">
    <property type="entry name" value="HTH_MARR"/>
    <property type="match status" value="1"/>
</dbReference>
<evidence type="ECO:0000313" key="9">
    <source>
        <dbReference type="EMBL" id="KXG75644.1"/>
    </source>
</evidence>
<dbReference type="Pfam" id="PF22381">
    <property type="entry name" value="Staph_reg_Sar_Rot"/>
    <property type="match status" value="1"/>
</dbReference>
<evidence type="ECO:0000256" key="7">
    <source>
        <dbReference type="ARBA" id="ARBA00047207"/>
    </source>
</evidence>
<dbReference type="PANTHER" id="PTHR42756:SF1">
    <property type="entry name" value="TRANSCRIPTIONAL REPRESSOR OF EMRAB OPERON"/>
    <property type="match status" value="1"/>
</dbReference>
<dbReference type="GO" id="GO:0003700">
    <property type="term" value="F:DNA-binding transcription factor activity"/>
    <property type="evidence" value="ECO:0007669"/>
    <property type="project" value="InterPro"/>
</dbReference>
<evidence type="ECO:0000256" key="2">
    <source>
        <dbReference type="ARBA" id="ARBA00023015"/>
    </source>
</evidence>
<dbReference type="InterPro" id="IPR036390">
    <property type="entry name" value="WH_DNA-bd_sf"/>
</dbReference>
<dbReference type="InterPro" id="IPR036388">
    <property type="entry name" value="WH-like_DNA-bd_sf"/>
</dbReference>
<dbReference type="RefSeq" id="WP_068556229.1">
    <property type="nucleotide sequence ID" value="NZ_LOEE01000032.1"/>
</dbReference>
<feature type="domain" description="HTH marR-type" evidence="8">
    <location>
        <begin position="5"/>
        <end position="141"/>
    </location>
</feature>